<dbReference type="InterPro" id="IPR046335">
    <property type="entry name" value="LacI/GalR-like_sensor"/>
</dbReference>
<reference evidence="5 6" key="1">
    <citation type="submission" date="2023-10" db="EMBL/GenBank/DDBJ databases">
        <title>Glaciecola aquimarina strain GGW-M5 nov., isolated from a coastal seawater.</title>
        <authorList>
            <person name="Bayburt H."/>
            <person name="Kim J.M."/>
            <person name="Choi B.J."/>
            <person name="Jeon C.O."/>
        </authorList>
    </citation>
    <scope>NUCLEOTIDE SEQUENCE [LARGE SCALE GENOMIC DNA]</scope>
    <source>
        <strain evidence="5 6">KCTC 32108</strain>
    </source>
</reference>
<sequence>MARQRNGGRTAAEYLLEKGHTKIALITSTYRNRDPQARIKGVQQGLAPANLTVPDSRIIYAEPNIDAAIASTQQLLASGEEFTAIIAYNDMMAVGVAHALQQAGKRVPEDISIIGFDNLFVCSTCQPQLTTLDYPIAEMATYATQLTIELTNKANSIPSRTHLFMPELRERNSVADLN</sequence>
<proteinExistence type="predicted"/>
<dbReference type="PANTHER" id="PTHR30146:SF107">
    <property type="entry name" value="TRANSCRIPTIONAL REGULATOR"/>
    <property type="match status" value="1"/>
</dbReference>
<dbReference type="Pfam" id="PF13377">
    <property type="entry name" value="Peripla_BP_3"/>
    <property type="match status" value="1"/>
</dbReference>
<dbReference type="SUPFAM" id="SSF53822">
    <property type="entry name" value="Periplasmic binding protein-like I"/>
    <property type="match status" value="1"/>
</dbReference>
<dbReference type="Gene3D" id="3.40.50.2300">
    <property type="match status" value="2"/>
</dbReference>
<dbReference type="EMBL" id="JAWDIO010000002">
    <property type="protein sequence ID" value="MDU0354193.1"/>
    <property type="molecule type" value="Genomic_DNA"/>
</dbReference>
<keyword evidence="3" id="KW-0804">Transcription</keyword>
<accession>A0ABU3SVZ6</accession>
<name>A0ABU3SVZ6_9ALTE</name>
<comment type="caution">
    <text evidence="5">The sequence shown here is derived from an EMBL/GenBank/DDBJ whole genome shotgun (WGS) entry which is preliminary data.</text>
</comment>
<gene>
    <name evidence="5" type="ORF">RS130_09835</name>
</gene>
<evidence type="ECO:0000313" key="5">
    <source>
        <dbReference type="EMBL" id="MDU0354193.1"/>
    </source>
</evidence>
<feature type="domain" description="Transcriptional regulator LacI/GalR-like sensor" evidence="4">
    <location>
        <begin position="12"/>
        <end position="174"/>
    </location>
</feature>
<keyword evidence="1" id="KW-0805">Transcription regulation</keyword>
<organism evidence="5 6">
    <name type="scientific">Paraglaciecola aquimarina</name>
    <dbReference type="NCBI Taxonomy" id="1235557"/>
    <lineage>
        <taxon>Bacteria</taxon>
        <taxon>Pseudomonadati</taxon>
        <taxon>Pseudomonadota</taxon>
        <taxon>Gammaproteobacteria</taxon>
        <taxon>Alteromonadales</taxon>
        <taxon>Alteromonadaceae</taxon>
        <taxon>Paraglaciecola</taxon>
    </lineage>
</organism>
<dbReference type="InterPro" id="IPR028082">
    <property type="entry name" value="Peripla_BP_I"/>
</dbReference>
<dbReference type="PANTHER" id="PTHR30146">
    <property type="entry name" value="LACI-RELATED TRANSCRIPTIONAL REPRESSOR"/>
    <property type="match status" value="1"/>
</dbReference>
<keyword evidence="6" id="KW-1185">Reference proteome</keyword>
<evidence type="ECO:0000259" key="4">
    <source>
        <dbReference type="Pfam" id="PF13377"/>
    </source>
</evidence>
<evidence type="ECO:0000256" key="3">
    <source>
        <dbReference type="ARBA" id="ARBA00023163"/>
    </source>
</evidence>
<evidence type="ECO:0000256" key="1">
    <source>
        <dbReference type="ARBA" id="ARBA00023015"/>
    </source>
</evidence>
<evidence type="ECO:0000313" key="6">
    <source>
        <dbReference type="Proteomes" id="UP001247805"/>
    </source>
</evidence>
<keyword evidence="2" id="KW-0238">DNA-binding</keyword>
<protein>
    <submittedName>
        <fullName evidence="5">Substrate-binding domain-containing protein</fullName>
    </submittedName>
</protein>
<dbReference type="Proteomes" id="UP001247805">
    <property type="component" value="Unassembled WGS sequence"/>
</dbReference>
<evidence type="ECO:0000256" key="2">
    <source>
        <dbReference type="ARBA" id="ARBA00023125"/>
    </source>
</evidence>